<gene>
    <name evidence="2" type="ORF">TeGR_g14316</name>
</gene>
<reference evidence="2 3" key="1">
    <citation type="journal article" date="2023" name="Commun. Biol.">
        <title>Genome analysis of Parmales, the sister group of diatoms, reveals the evolutionary specialization of diatoms from phago-mixotrophs to photoautotrophs.</title>
        <authorList>
            <person name="Ban H."/>
            <person name="Sato S."/>
            <person name="Yoshikawa S."/>
            <person name="Yamada K."/>
            <person name="Nakamura Y."/>
            <person name="Ichinomiya M."/>
            <person name="Sato N."/>
            <person name="Blanc-Mathieu R."/>
            <person name="Endo H."/>
            <person name="Kuwata A."/>
            <person name="Ogata H."/>
        </authorList>
    </citation>
    <scope>NUCLEOTIDE SEQUENCE [LARGE SCALE GENOMIC DNA]</scope>
</reference>
<comment type="caution">
    <text evidence="2">The sequence shown here is derived from an EMBL/GenBank/DDBJ whole genome shotgun (WGS) entry which is preliminary data.</text>
</comment>
<protein>
    <submittedName>
        <fullName evidence="2">Uncharacterized protein</fullName>
    </submittedName>
</protein>
<keyword evidence="3" id="KW-1185">Reference proteome</keyword>
<dbReference type="Proteomes" id="UP001165060">
    <property type="component" value="Unassembled WGS sequence"/>
</dbReference>
<name>A0ABQ6N7D0_9STRA</name>
<proteinExistence type="predicted"/>
<sequence length="1048" mass="113306">MLPPSITLNNPLPISASSPPRSSQALPLNQHYNAYQQDYNPSAESTVKISEALESLFLPSQTASSSPPSPEPHTPTAGLFKSLQAEISQDGNALHSNFTILLHADPDDLSPPLARYLGAHHPRSKILAFSASPGSLPPNALSSAVPLTPASLAPVFGDSLPPPAATYQLFPSLANLCPSLLPYECEFHIGQLFLLASSTFLPQSLPDDTYWSYWSSTQQLLENVAKELKPFGVHLDFPPAASSFYSASATPLTRVNAVPSSPPPPPPSFGFHVPTLVNLGASPADRSRIYSAYAKRRSPADDEGGELYFSHDRVSDAAVPVSNLRDMQAEDRLSVHEWFPLLFDALPPSSSMLVAGANLGLLATKLGASSPSSAVVVLRPHAPDYVREHVQMNGILGVSNVFVCTSALPPAARGALSAAGGEAAFTHQIVGADVLAQLLFEAVADDGSMSDCDSRLSSFEVELGRLLRLATKDAYLEVPLRSLSKGLDLLLSGRCAHEVEERYGAELSAEGLGSMLAGALSPFQKQEPVKQGVAVWKGESSVLVRIEMGGGGGGDKDGVSLYSLQWLGVEEQVTKPKLLRAFLDKEEERYMPWRAEIDADMKMEPAEEGEEKKFTFMSIGTNKIGEEAAADFQQATVLSVLRDKDVAAEMTDQIVEGKIWNHAVCTKESVEETSKNLYESPELMRYIYWDGVKVLVDGKHSDFDHFGGVAGSLFTAGLTNFVRLPTPKHVSLAHALFLAHPNPPFKDSLGKAVFAGSAHPTALFENYVDHFLSDATSVSAGNTQIKLQQIKDGGGNGGGDLPLVRVDVVNATRQVHHHYDYKKDGHKRTYLMHIETGGEGEHWHGGMKTKVYLTRDGDDPPHIIPYQTIKSITLIAVLRMGLMDKLKAHAYDEFINMPLFEDMAPWNIVMEGPTYNYIDYDTRDKTYDIYVPHAYQVLTVLMNYRRTVMDFDKCGGKAKTPYGFGFVSDCVGSDYNGACEDPALPVPCATKKGSCQSDFISCLRAIGEEDLGDLEGLADMLGEGGEGGEEGAAEEGGGGLGEHMFGFD</sequence>
<accession>A0ABQ6N7D0</accession>
<evidence type="ECO:0000313" key="2">
    <source>
        <dbReference type="EMBL" id="GMI41547.1"/>
    </source>
</evidence>
<feature type="region of interest" description="Disordered" evidence="1">
    <location>
        <begin position="1"/>
        <end position="29"/>
    </location>
</feature>
<evidence type="ECO:0000313" key="3">
    <source>
        <dbReference type="Proteomes" id="UP001165060"/>
    </source>
</evidence>
<evidence type="ECO:0000256" key="1">
    <source>
        <dbReference type="SAM" id="MobiDB-lite"/>
    </source>
</evidence>
<organism evidence="2 3">
    <name type="scientific">Tetraparma gracilis</name>
    <dbReference type="NCBI Taxonomy" id="2962635"/>
    <lineage>
        <taxon>Eukaryota</taxon>
        <taxon>Sar</taxon>
        <taxon>Stramenopiles</taxon>
        <taxon>Ochrophyta</taxon>
        <taxon>Bolidophyceae</taxon>
        <taxon>Parmales</taxon>
        <taxon>Triparmaceae</taxon>
        <taxon>Tetraparma</taxon>
    </lineage>
</organism>
<dbReference type="EMBL" id="BRYB01002226">
    <property type="protein sequence ID" value="GMI41547.1"/>
    <property type="molecule type" value="Genomic_DNA"/>
</dbReference>